<protein>
    <submittedName>
        <fullName evidence="4">Aldo/keto reductase</fullName>
    </submittedName>
</protein>
<dbReference type="Proteomes" id="UP001596011">
    <property type="component" value="Unassembled WGS sequence"/>
</dbReference>
<dbReference type="SUPFAM" id="SSF51430">
    <property type="entry name" value="NAD(P)-linked oxidoreductase"/>
    <property type="match status" value="1"/>
</dbReference>
<reference evidence="5" key="1">
    <citation type="journal article" date="2019" name="Int. J. Syst. Evol. Microbiol.">
        <title>The Global Catalogue of Microorganisms (GCM) 10K type strain sequencing project: providing services to taxonomists for standard genome sequencing and annotation.</title>
        <authorList>
            <consortium name="The Broad Institute Genomics Platform"/>
            <consortium name="The Broad Institute Genome Sequencing Center for Infectious Disease"/>
            <person name="Wu L."/>
            <person name="Ma J."/>
        </authorList>
    </citation>
    <scope>NUCLEOTIDE SEQUENCE [LARGE SCALE GENOMIC DNA]</scope>
    <source>
        <strain evidence="5">CCUG 42722</strain>
    </source>
</reference>
<feature type="region of interest" description="Disordered" evidence="2">
    <location>
        <begin position="1"/>
        <end position="24"/>
    </location>
</feature>
<comment type="caution">
    <text evidence="4">The sequence shown here is derived from an EMBL/GenBank/DDBJ whole genome shotgun (WGS) entry which is preliminary data.</text>
</comment>
<gene>
    <name evidence="4" type="ORF">ACFO6V_21220</name>
</gene>
<dbReference type="PANTHER" id="PTHR43625">
    <property type="entry name" value="AFLATOXIN B1 ALDEHYDE REDUCTASE"/>
    <property type="match status" value="1"/>
</dbReference>
<dbReference type="Pfam" id="PF00248">
    <property type="entry name" value="Aldo_ket_red"/>
    <property type="match status" value="1"/>
</dbReference>
<organism evidence="4 5">
    <name type="scientific">Promicromonospora alba</name>
    <dbReference type="NCBI Taxonomy" id="1616110"/>
    <lineage>
        <taxon>Bacteria</taxon>
        <taxon>Bacillati</taxon>
        <taxon>Actinomycetota</taxon>
        <taxon>Actinomycetes</taxon>
        <taxon>Micrococcales</taxon>
        <taxon>Promicromonosporaceae</taxon>
        <taxon>Promicromonospora</taxon>
    </lineage>
</organism>
<dbReference type="CDD" id="cd19088">
    <property type="entry name" value="AKR_AKR13B1"/>
    <property type="match status" value="1"/>
</dbReference>
<dbReference type="RefSeq" id="WP_377138993.1">
    <property type="nucleotide sequence ID" value="NZ_JBHSFI010000006.1"/>
</dbReference>
<dbReference type="Gene3D" id="3.20.20.100">
    <property type="entry name" value="NADP-dependent oxidoreductase domain"/>
    <property type="match status" value="1"/>
</dbReference>
<evidence type="ECO:0000259" key="3">
    <source>
        <dbReference type="Pfam" id="PF00248"/>
    </source>
</evidence>
<dbReference type="InterPro" id="IPR020471">
    <property type="entry name" value="AKR"/>
</dbReference>
<dbReference type="InterPro" id="IPR036812">
    <property type="entry name" value="NAD(P)_OxRdtase_dom_sf"/>
</dbReference>
<dbReference type="InterPro" id="IPR023210">
    <property type="entry name" value="NADP_OxRdtase_dom"/>
</dbReference>
<accession>A0ABV9HNN6</accession>
<dbReference type="PRINTS" id="PR00069">
    <property type="entry name" value="ALDKETRDTASE"/>
</dbReference>
<feature type="domain" description="NADP-dependent oxidoreductase" evidence="3">
    <location>
        <begin position="29"/>
        <end position="300"/>
    </location>
</feature>
<keyword evidence="5" id="KW-1185">Reference proteome</keyword>
<evidence type="ECO:0000256" key="2">
    <source>
        <dbReference type="SAM" id="MobiDB-lite"/>
    </source>
</evidence>
<evidence type="ECO:0000313" key="4">
    <source>
        <dbReference type="EMBL" id="MFC4630781.1"/>
    </source>
</evidence>
<name>A0ABV9HNN6_9MICO</name>
<evidence type="ECO:0000313" key="5">
    <source>
        <dbReference type="Proteomes" id="UP001596011"/>
    </source>
</evidence>
<evidence type="ECO:0000256" key="1">
    <source>
        <dbReference type="ARBA" id="ARBA00023002"/>
    </source>
</evidence>
<dbReference type="PANTHER" id="PTHR43625:SF40">
    <property type="entry name" value="ALDO-KETO REDUCTASE YAKC [NADP(+)]"/>
    <property type="match status" value="1"/>
</dbReference>
<sequence length="316" mass="34179">MSESVSPPERTPEPSPGGTFPLGKHTVSRIGYGAIQLPRLRDPADAQRVLRRALDLGVNHFDTADFYGKSVANEYLAQTLPADDDVLVVTKVGALRTTRGPVPMRPGQRPEELRKSVQDNLRSLNTDRLALVNMRRMSPDGGFPVGHDQRVDFDDQIAEMVAMRDEGLIGDIGLSAVSLKEVQRALSVGIACVQNPYSLVARKDEPLLTLCERHGIAWAPYFPLGGALPGLAKVTHEPAVQAIAQTVGATPAQVGLAWLLHHAGNVLLIPGTSSVDHLEQNVAAGEVRLDEDALARLDKLKPAAGIRGFVNRFRRP</sequence>
<proteinExistence type="predicted"/>
<dbReference type="EMBL" id="JBHSFI010000006">
    <property type="protein sequence ID" value="MFC4630781.1"/>
    <property type="molecule type" value="Genomic_DNA"/>
</dbReference>
<dbReference type="InterPro" id="IPR050791">
    <property type="entry name" value="Aldo-Keto_reductase"/>
</dbReference>
<keyword evidence="1" id="KW-0560">Oxidoreductase</keyword>